<evidence type="ECO:0000313" key="3">
    <source>
        <dbReference type="Proteomes" id="UP000290540"/>
    </source>
</evidence>
<sequence length="102" mass="11226">MATWTCAKSKIHPWTDVPATADPPHTFSWMVNFRAPVNHTCASRITNSIINSNQTPSCREKSAKPARVEQCNDDPRFFVKHDGMAPGGQFHGGPQTEESVGC</sequence>
<evidence type="ECO:0000256" key="1">
    <source>
        <dbReference type="SAM" id="MobiDB-lite"/>
    </source>
</evidence>
<comment type="caution">
    <text evidence="2">The sequence shown here is derived from an EMBL/GenBank/DDBJ whole genome shotgun (WGS) entry which is preliminary data.</text>
</comment>
<name>A0A4Q2USQ8_FUSOX</name>
<evidence type="ECO:0000313" key="2">
    <source>
        <dbReference type="EMBL" id="RYC76894.1"/>
    </source>
</evidence>
<feature type="region of interest" description="Disordered" evidence="1">
    <location>
        <begin position="82"/>
        <end position="102"/>
    </location>
</feature>
<organism evidence="2 3">
    <name type="scientific">Fusarium oxysporum f. sp. narcissi</name>
    <dbReference type="NCBI Taxonomy" id="451672"/>
    <lineage>
        <taxon>Eukaryota</taxon>
        <taxon>Fungi</taxon>
        <taxon>Dikarya</taxon>
        <taxon>Ascomycota</taxon>
        <taxon>Pezizomycotina</taxon>
        <taxon>Sordariomycetes</taxon>
        <taxon>Hypocreomycetidae</taxon>
        <taxon>Hypocreales</taxon>
        <taxon>Nectriaceae</taxon>
        <taxon>Fusarium</taxon>
        <taxon>Fusarium oxysporum species complex</taxon>
    </lineage>
</organism>
<dbReference type="Proteomes" id="UP000290540">
    <property type="component" value="Unassembled WGS sequence"/>
</dbReference>
<proteinExistence type="predicted"/>
<dbReference type="EMBL" id="MQTW01003318">
    <property type="protein sequence ID" value="RYC76894.1"/>
    <property type="molecule type" value="Genomic_DNA"/>
</dbReference>
<accession>A0A4Q2USQ8</accession>
<dbReference type="AlphaFoldDB" id="A0A4Q2USQ8"/>
<protein>
    <submittedName>
        <fullName evidence="2">Uncharacterized protein</fullName>
    </submittedName>
</protein>
<gene>
    <name evidence="2" type="ORF">BFJ63_vAg20231</name>
</gene>
<reference evidence="2 3" key="1">
    <citation type="submission" date="2016-12" db="EMBL/GenBank/DDBJ databases">
        <title>Draft genome sequence of Fusarium oxysporum causing rot on Narcissus.</title>
        <authorList>
            <person name="Armitage A.D."/>
            <person name="Taylor A."/>
            <person name="Clarkson J.P."/>
            <person name="Harrison R.J."/>
            <person name="Jackson A.C."/>
        </authorList>
    </citation>
    <scope>NUCLEOTIDE SEQUENCE [LARGE SCALE GENOMIC DNA]</scope>
    <source>
        <strain evidence="2 3">N139</strain>
    </source>
</reference>